<evidence type="ECO:0000256" key="2">
    <source>
        <dbReference type="ARBA" id="ARBA00022525"/>
    </source>
</evidence>
<feature type="chain" id="PRO_5043042033" evidence="5">
    <location>
        <begin position="20"/>
        <end position="286"/>
    </location>
</feature>
<dbReference type="SUPFAM" id="SSF49842">
    <property type="entry name" value="TNF-like"/>
    <property type="match status" value="1"/>
</dbReference>
<dbReference type="SMART" id="SM00110">
    <property type="entry name" value="C1Q"/>
    <property type="match status" value="1"/>
</dbReference>
<keyword evidence="3 5" id="KW-0732">Signal</keyword>
<evidence type="ECO:0000256" key="4">
    <source>
        <dbReference type="SAM" id="MobiDB-lite"/>
    </source>
</evidence>
<feature type="compositionally biased region" description="Basic and acidic residues" evidence="4">
    <location>
        <begin position="215"/>
        <end position="224"/>
    </location>
</feature>
<comment type="subcellular location">
    <subcellularLocation>
        <location evidence="1">Secreted</location>
    </subcellularLocation>
</comment>
<dbReference type="Proteomes" id="UP000007635">
    <property type="component" value="Chromosome I"/>
</dbReference>
<dbReference type="PANTHER" id="PTHR22923">
    <property type="entry name" value="CEREBELLIN-RELATED"/>
    <property type="match status" value="1"/>
</dbReference>
<evidence type="ECO:0000256" key="5">
    <source>
        <dbReference type="SAM" id="SignalP"/>
    </source>
</evidence>
<reference evidence="7" key="3">
    <citation type="submission" date="2025-09" db="UniProtKB">
        <authorList>
            <consortium name="Ensembl"/>
        </authorList>
    </citation>
    <scope>IDENTIFICATION</scope>
</reference>
<reference evidence="7" key="2">
    <citation type="submission" date="2025-08" db="UniProtKB">
        <authorList>
            <consortium name="Ensembl"/>
        </authorList>
    </citation>
    <scope>IDENTIFICATION</scope>
</reference>
<dbReference type="GO" id="GO:0099558">
    <property type="term" value="P:maintenance of synapse structure"/>
    <property type="evidence" value="ECO:0007669"/>
    <property type="project" value="TreeGrafter"/>
</dbReference>
<keyword evidence="8" id="KW-1185">Reference proteome</keyword>
<evidence type="ECO:0000259" key="6">
    <source>
        <dbReference type="PROSITE" id="PS50871"/>
    </source>
</evidence>
<name>A0AAQ4PCJ2_GASAC</name>
<proteinExistence type="predicted"/>
<accession>A0AAQ4PCJ2</accession>
<dbReference type="AlphaFoldDB" id="A0AAQ4PCJ2"/>
<dbReference type="GeneTree" id="ENSGT00940000163520"/>
<feature type="signal peptide" evidence="5">
    <location>
        <begin position="1"/>
        <end position="19"/>
    </location>
</feature>
<dbReference type="GO" id="GO:0045202">
    <property type="term" value="C:synapse"/>
    <property type="evidence" value="ECO:0007669"/>
    <property type="project" value="TreeGrafter"/>
</dbReference>
<dbReference type="Pfam" id="PF00386">
    <property type="entry name" value="C1q"/>
    <property type="match status" value="2"/>
</dbReference>
<protein>
    <submittedName>
        <fullName evidence="7">Cerebellin 18</fullName>
    </submittedName>
</protein>
<evidence type="ECO:0000313" key="7">
    <source>
        <dbReference type="Ensembl" id="ENSGACP00000035381.1"/>
    </source>
</evidence>
<dbReference type="PANTHER" id="PTHR22923:SF89">
    <property type="entry name" value="CEREBELLIN 18"/>
    <property type="match status" value="1"/>
</dbReference>
<keyword evidence="2" id="KW-0964">Secreted</keyword>
<feature type="region of interest" description="Disordered" evidence="4">
    <location>
        <begin position="207"/>
        <end position="226"/>
    </location>
</feature>
<evidence type="ECO:0000313" key="8">
    <source>
        <dbReference type="Proteomes" id="UP000007635"/>
    </source>
</evidence>
<evidence type="ECO:0000256" key="1">
    <source>
        <dbReference type="ARBA" id="ARBA00004613"/>
    </source>
</evidence>
<dbReference type="InterPro" id="IPR008983">
    <property type="entry name" value="Tumour_necrosis_fac-like_dom"/>
</dbReference>
<dbReference type="Gene3D" id="2.60.120.40">
    <property type="match status" value="1"/>
</dbReference>
<evidence type="ECO:0000256" key="3">
    <source>
        <dbReference type="ARBA" id="ARBA00022729"/>
    </source>
</evidence>
<organism evidence="7 8">
    <name type="scientific">Gasterosteus aculeatus aculeatus</name>
    <name type="common">three-spined stickleback</name>
    <dbReference type="NCBI Taxonomy" id="481459"/>
    <lineage>
        <taxon>Eukaryota</taxon>
        <taxon>Metazoa</taxon>
        <taxon>Chordata</taxon>
        <taxon>Craniata</taxon>
        <taxon>Vertebrata</taxon>
        <taxon>Euteleostomi</taxon>
        <taxon>Actinopterygii</taxon>
        <taxon>Neopterygii</taxon>
        <taxon>Teleostei</taxon>
        <taxon>Neoteleostei</taxon>
        <taxon>Acanthomorphata</taxon>
        <taxon>Eupercaria</taxon>
        <taxon>Perciformes</taxon>
        <taxon>Cottioidei</taxon>
        <taxon>Gasterosteales</taxon>
        <taxon>Gasterosteidae</taxon>
        <taxon>Gasterosteus</taxon>
    </lineage>
</organism>
<dbReference type="InterPro" id="IPR050822">
    <property type="entry name" value="Cerebellin_Synaptic_Org"/>
</dbReference>
<reference evidence="7 8" key="1">
    <citation type="journal article" date="2021" name="G3 (Bethesda)">
        <title>Improved contiguity of the threespine stickleback genome using long-read sequencing.</title>
        <authorList>
            <person name="Nath S."/>
            <person name="Shaw D.E."/>
            <person name="White M.A."/>
        </authorList>
    </citation>
    <scope>NUCLEOTIDE SEQUENCE [LARGE SCALE GENOMIC DNA]</scope>
    <source>
        <strain evidence="7 8">Lake Benthic</strain>
    </source>
</reference>
<sequence>MVVLPLLLLLGLQFLCGRGQLQSAGIQLLTEAAREWQGSLPCGEWNCNCAFQKQPGCCCAADGMFKLEEDSFHRIKYLMRDVMSLEKKVQKLTDYSRVAFEAIMNPGARVSSGTDPQCFGPFSTNVPIPYSNVTLNDANGYNPALGVFTAPCAGVYVFSFTVHSCVLENESLYYKVQLMRNGVVEASVWENNREDFEDNANHVKHTKKNSLTRANKGDLNGDKKKVPHRRHQSWHDSCLVSQVVVLKLERGDQVYIELMSGRRLCTQQPFNIFTGYILYPDTGDYM</sequence>
<dbReference type="PROSITE" id="PS50871">
    <property type="entry name" value="C1Q"/>
    <property type="match status" value="1"/>
</dbReference>
<feature type="domain" description="C1q" evidence="6">
    <location>
        <begin position="93"/>
        <end position="284"/>
    </location>
</feature>
<dbReference type="GO" id="GO:0005576">
    <property type="term" value="C:extracellular region"/>
    <property type="evidence" value="ECO:0007669"/>
    <property type="project" value="UniProtKB-SubCell"/>
</dbReference>
<dbReference type="Ensembl" id="ENSGACT00000075207.1">
    <property type="protein sequence ID" value="ENSGACP00000035381.1"/>
    <property type="gene ID" value="ENSGACG00000035688.1"/>
</dbReference>
<dbReference type="InterPro" id="IPR001073">
    <property type="entry name" value="C1q_dom"/>
</dbReference>